<evidence type="ECO:0000313" key="2">
    <source>
        <dbReference type="EMBL" id="KAK1745251.1"/>
    </source>
</evidence>
<dbReference type="Pfam" id="PF02622">
    <property type="entry name" value="DUF179"/>
    <property type="match status" value="1"/>
</dbReference>
<dbReference type="PANTHER" id="PTHR34496:SF6">
    <property type="entry name" value="GLYCOSYLTRANSFERASE 2-LIKE DOMAIN-CONTAINING PROTEIN"/>
    <property type="match status" value="1"/>
</dbReference>
<reference evidence="2" key="1">
    <citation type="submission" date="2023-06" db="EMBL/GenBank/DDBJ databases">
        <title>Survivors Of The Sea: Transcriptome response of Skeletonema marinoi to long-term dormancy.</title>
        <authorList>
            <person name="Pinder M.I.M."/>
            <person name="Kourtchenko O."/>
            <person name="Robertson E.K."/>
            <person name="Larsson T."/>
            <person name="Maumus F."/>
            <person name="Osuna-Cruz C.M."/>
            <person name="Vancaester E."/>
            <person name="Stenow R."/>
            <person name="Vandepoele K."/>
            <person name="Ploug H."/>
            <person name="Bruchert V."/>
            <person name="Godhe A."/>
            <person name="Topel M."/>
        </authorList>
    </citation>
    <scope>NUCLEOTIDE SEQUENCE</scope>
    <source>
        <strain evidence="2">R05AC</strain>
    </source>
</reference>
<protein>
    <submittedName>
        <fullName evidence="2">YqgE/AlgH family protein</fullName>
    </submittedName>
</protein>
<sequence>MSASKYGRVFDGSSFEEITHPIASNNNNEASGAYEPIPPTNNNNHGFTNKFDSKITPIFVSIPHFRDGKRCAQTVHRLFDTAAHPDRVVVGLIEQTDSSGSSSDSSSTDDDPTCLMEYCVLMGHQMKQHEPGVSHMAERQADDAVLEACPRATTQIRSVRFHHFGSKGPVYARSFTRKLLGNEEFCMEIDASMDFVKNWDNAAIEQWNEISSMTAGGSGGGGGRMITARANLGIYGLGRRRTLDQLLQFASIALPDSEFRGQYGNEGKGCANLNWVPYDKSISPRANLFDGTGKADDLDLEPEFPLRNLPDTGDYLFPMGGDVTTWKDQAAVVNQGGIPQTETSVSSNVPYSFVFLLWVLGLYVWYASFVDTASNDDRGRSSRARRRVLSKKPVRKEKEREETVSPTAVKEEYNDSSPIDIFDGVDVGGATKFSKIQINSPCDDPFMDEEECHIVYDEPHVQIDSHRWAHPLYHVEPGCILIANEKLGGVFHQTVVLIIDHNENTGSTGMVINRPFPGNLIKIASDTDSNIDLSLKMAFSKAPVSYGGPVMQDQFSTLHGFGEVMGSKKVCPGVFVGGSSQLMQEVRRNHLHPTEVLFVKGHAAWVPGQLTREIEKGVGILLQLQLILF</sequence>
<organism evidence="2 3">
    <name type="scientific">Skeletonema marinoi</name>
    <dbReference type="NCBI Taxonomy" id="267567"/>
    <lineage>
        <taxon>Eukaryota</taxon>
        <taxon>Sar</taxon>
        <taxon>Stramenopiles</taxon>
        <taxon>Ochrophyta</taxon>
        <taxon>Bacillariophyta</taxon>
        <taxon>Coscinodiscophyceae</taxon>
        <taxon>Thalassiosirophycidae</taxon>
        <taxon>Thalassiosirales</taxon>
        <taxon>Skeletonemataceae</taxon>
        <taxon>Skeletonema</taxon>
        <taxon>Skeletonema marinoi-dohrnii complex</taxon>
    </lineage>
</organism>
<gene>
    <name evidence="2" type="ORF">QTG54_004542</name>
</gene>
<proteinExistence type="predicted"/>
<dbReference type="InterPro" id="IPR021067">
    <property type="entry name" value="Glycosyltransferase"/>
</dbReference>
<keyword evidence="3" id="KW-1185">Reference proteome</keyword>
<evidence type="ECO:0000313" key="3">
    <source>
        <dbReference type="Proteomes" id="UP001224775"/>
    </source>
</evidence>
<dbReference type="SUPFAM" id="SSF143456">
    <property type="entry name" value="VC0467-like"/>
    <property type="match status" value="1"/>
</dbReference>
<dbReference type="Proteomes" id="UP001224775">
    <property type="component" value="Unassembled WGS sequence"/>
</dbReference>
<dbReference type="EMBL" id="JATAAI010000006">
    <property type="protein sequence ID" value="KAK1745251.1"/>
    <property type="molecule type" value="Genomic_DNA"/>
</dbReference>
<comment type="caution">
    <text evidence="2">The sequence shown here is derived from an EMBL/GenBank/DDBJ whole genome shotgun (WGS) entry which is preliminary data.</text>
</comment>
<dbReference type="Gene3D" id="3.40.1740.10">
    <property type="entry name" value="VC0467-like"/>
    <property type="match status" value="1"/>
</dbReference>
<dbReference type="PANTHER" id="PTHR34496">
    <property type="entry name" value="GLCNAC TRANSFERASE-RELATED"/>
    <property type="match status" value="1"/>
</dbReference>
<evidence type="ECO:0000256" key="1">
    <source>
        <dbReference type="SAM" id="MobiDB-lite"/>
    </source>
</evidence>
<name>A0AAD8YEW9_9STRA</name>
<feature type="compositionally biased region" description="Basic and acidic residues" evidence="1">
    <location>
        <begin position="396"/>
        <end position="410"/>
    </location>
</feature>
<dbReference type="AlphaFoldDB" id="A0AAD8YEW9"/>
<feature type="region of interest" description="Disordered" evidence="1">
    <location>
        <begin position="376"/>
        <end position="410"/>
    </location>
</feature>
<dbReference type="InterPro" id="IPR003774">
    <property type="entry name" value="AlgH-like"/>
</dbReference>
<feature type="compositionally biased region" description="Basic residues" evidence="1">
    <location>
        <begin position="381"/>
        <end position="395"/>
    </location>
</feature>
<accession>A0AAD8YEW9</accession>
<dbReference type="Pfam" id="PF11397">
    <property type="entry name" value="GlcNAc"/>
    <property type="match status" value="1"/>
</dbReference>